<dbReference type="Proteomes" id="UP000053268">
    <property type="component" value="Unassembled WGS sequence"/>
</dbReference>
<dbReference type="EMBL" id="KQ459169">
    <property type="protein sequence ID" value="KPJ03408.1"/>
    <property type="molecule type" value="Genomic_DNA"/>
</dbReference>
<dbReference type="STRING" id="66420.A0A0N0P9R9"/>
<proteinExistence type="predicted"/>
<sequence length="335" mass="35257">MLGGAAGGARSRPPADLQQGVSRFPLYSLFPTQTSRQTVHKVSESVVSRSLALGAPTPPPHSPYSPLPLDLLACSQRLLIDKEGNKMEDGKLGKACLPELCCPGDRSDGHVMQPLTIKTEQAKRTCNTCLTNSPKKVVQAEGGCSRTNPVTWLGVGQNVHVQVKREPHHMHMSELVAVKLEQASPGTKPDQSMPAIPASLNNGSIPVGIAVARQRVGDAGLLAALSQKDNQRLHDIGATSFGFCSHTADAAQAAMTVGVANVLCDERPAPLAWPAPAPAPPAPLWQYPGEPLPTHASLVVARQVRAADARRPPAASPAAPALHYTLGAAHLRALM</sequence>
<protein>
    <submittedName>
        <fullName evidence="1">Uncharacterized protein</fullName>
    </submittedName>
</protein>
<evidence type="ECO:0000313" key="1">
    <source>
        <dbReference type="EMBL" id="KPJ03408.1"/>
    </source>
</evidence>
<accession>A0A0N0P9R9</accession>
<name>A0A0N0P9R9_PAPXU</name>
<dbReference type="AlphaFoldDB" id="A0A0N0P9R9"/>
<keyword evidence="2" id="KW-1185">Reference proteome</keyword>
<evidence type="ECO:0000313" key="2">
    <source>
        <dbReference type="Proteomes" id="UP000053268"/>
    </source>
</evidence>
<gene>
    <name evidence="1" type="ORF">RR46_00966</name>
</gene>
<organism evidence="1 2">
    <name type="scientific">Papilio xuthus</name>
    <name type="common">Asian swallowtail butterfly</name>
    <dbReference type="NCBI Taxonomy" id="66420"/>
    <lineage>
        <taxon>Eukaryota</taxon>
        <taxon>Metazoa</taxon>
        <taxon>Ecdysozoa</taxon>
        <taxon>Arthropoda</taxon>
        <taxon>Hexapoda</taxon>
        <taxon>Insecta</taxon>
        <taxon>Pterygota</taxon>
        <taxon>Neoptera</taxon>
        <taxon>Endopterygota</taxon>
        <taxon>Lepidoptera</taxon>
        <taxon>Glossata</taxon>
        <taxon>Ditrysia</taxon>
        <taxon>Papilionoidea</taxon>
        <taxon>Papilionidae</taxon>
        <taxon>Papilioninae</taxon>
        <taxon>Papilio</taxon>
    </lineage>
</organism>
<reference evidence="1 2" key="1">
    <citation type="journal article" date="2015" name="Nat. Commun.">
        <title>Outbred genome sequencing and CRISPR/Cas9 gene editing in butterflies.</title>
        <authorList>
            <person name="Li X."/>
            <person name="Fan D."/>
            <person name="Zhang W."/>
            <person name="Liu G."/>
            <person name="Zhang L."/>
            <person name="Zhao L."/>
            <person name="Fang X."/>
            <person name="Chen L."/>
            <person name="Dong Y."/>
            <person name="Chen Y."/>
            <person name="Ding Y."/>
            <person name="Zhao R."/>
            <person name="Feng M."/>
            <person name="Zhu Y."/>
            <person name="Feng Y."/>
            <person name="Jiang X."/>
            <person name="Zhu D."/>
            <person name="Xiang H."/>
            <person name="Feng X."/>
            <person name="Li S."/>
            <person name="Wang J."/>
            <person name="Zhang G."/>
            <person name="Kronforst M.R."/>
            <person name="Wang W."/>
        </authorList>
    </citation>
    <scope>NUCLEOTIDE SEQUENCE [LARGE SCALE GENOMIC DNA]</scope>
    <source>
        <strain evidence="1">Ya'a_city_454_Px</strain>
        <tissue evidence="1">Whole body</tissue>
    </source>
</reference>